<organism evidence="15 16">
    <name type="scientific">Romanomermis culicivorax</name>
    <name type="common">Nematode worm</name>
    <dbReference type="NCBI Taxonomy" id="13658"/>
    <lineage>
        <taxon>Eukaryota</taxon>
        <taxon>Metazoa</taxon>
        <taxon>Ecdysozoa</taxon>
        <taxon>Nematoda</taxon>
        <taxon>Enoplea</taxon>
        <taxon>Dorylaimia</taxon>
        <taxon>Mermithida</taxon>
        <taxon>Mermithoidea</taxon>
        <taxon>Mermithidae</taxon>
        <taxon>Romanomermis</taxon>
    </lineage>
</organism>
<evidence type="ECO:0000256" key="9">
    <source>
        <dbReference type="ARBA" id="ARBA00023136"/>
    </source>
</evidence>
<feature type="domain" description="Neurotransmitter-gated ion-channel ligand-binding" evidence="13">
    <location>
        <begin position="5"/>
        <end position="92"/>
    </location>
</feature>
<evidence type="ECO:0000256" key="11">
    <source>
        <dbReference type="SAM" id="MobiDB-lite"/>
    </source>
</evidence>
<keyword evidence="8" id="KW-0406">Ion transport</keyword>
<evidence type="ECO:0000256" key="2">
    <source>
        <dbReference type="ARBA" id="ARBA00004236"/>
    </source>
</evidence>
<dbReference type="InterPro" id="IPR006029">
    <property type="entry name" value="Neurotrans-gated_channel_TM"/>
</dbReference>
<keyword evidence="15" id="KW-1185">Reference proteome</keyword>
<dbReference type="WBParaSite" id="nRc.2.0.1.t24278-RA">
    <property type="protein sequence ID" value="nRc.2.0.1.t24278-RA"/>
    <property type="gene ID" value="nRc.2.0.1.g24278"/>
</dbReference>
<dbReference type="InterPro" id="IPR006028">
    <property type="entry name" value="GABAA/Glycine_rcpt"/>
</dbReference>
<dbReference type="Gene3D" id="1.20.58.390">
    <property type="entry name" value="Neurotransmitter-gated ion-channel transmembrane domain"/>
    <property type="match status" value="1"/>
</dbReference>
<dbReference type="PRINTS" id="PR00253">
    <property type="entry name" value="GABAARECEPTR"/>
</dbReference>
<dbReference type="PANTHER" id="PTHR18945">
    <property type="entry name" value="NEUROTRANSMITTER GATED ION CHANNEL"/>
    <property type="match status" value="1"/>
</dbReference>
<dbReference type="PROSITE" id="PS00236">
    <property type="entry name" value="NEUROTR_ION_CHANNEL"/>
    <property type="match status" value="1"/>
</dbReference>
<keyword evidence="4" id="KW-1003">Cell membrane</keyword>
<comment type="subcellular location">
    <subcellularLocation>
        <location evidence="2">Cell membrane</location>
    </subcellularLocation>
    <subcellularLocation>
        <location evidence="1">Membrane</location>
        <topology evidence="1">Multi-pass membrane protein</topology>
    </subcellularLocation>
</comment>
<evidence type="ECO:0000313" key="16">
    <source>
        <dbReference type="WBParaSite" id="nRc.2.0.1.t24278-RA"/>
    </source>
</evidence>
<keyword evidence="10" id="KW-0407">Ion channel</keyword>
<protein>
    <submittedName>
        <fullName evidence="16">Uncharacterized protein</fullName>
    </submittedName>
</protein>
<dbReference type="GO" id="GO:0005886">
    <property type="term" value="C:plasma membrane"/>
    <property type="evidence" value="ECO:0007669"/>
    <property type="project" value="UniProtKB-SubCell"/>
</dbReference>
<keyword evidence="5 12" id="KW-0812">Transmembrane</keyword>
<feature type="domain" description="Neurotransmitter-gated ion-channel transmembrane" evidence="14">
    <location>
        <begin position="98"/>
        <end position="386"/>
    </location>
</feature>
<keyword evidence="9 12" id="KW-0472">Membrane</keyword>
<evidence type="ECO:0000256" key="1">
    <source>
        <dbReference type="ARBA" id="ARBA00004141"/>
    </source>
</evidence>
<feature type="transmembrane region" description="Helical" evidence="12">
    <location>
        <begin position="149"/>
        <end position="167"/>
    </location>
</feature>
<evidence type="ECO:0000259" key="14">
    <source>
        <dbReference type="Pfam" id="PF02932"/>
    </source>
</evidence>
<evidence type="ECO:0000256" key="8">
    <source>
        <dbReference type="ARBA" id="ARBA00023065"/>
    </source>
</evidence>
<sequence length="402" mass="46530">MLKSTCRLRVEGPCNMNFRNFPMDVQMCELIFEAYPYNNREVELFWLPETPITTTFSNQQMNDFHLFNYTASKRFSTYTAGSWDQLMVKMYFKRMHGVFISWMPFFVDSRALAARVSLGVSSLMALTFQYGNIAKNLPRVSYVKSIDEWFFACTAFVFVSLFEQAILSYMERKNTTAAANSRRDRRETSASKKNVGGRQMTRWSRESTYHKQSFFNSVEELMTPACCADHDSNIEDLDSFGIMEPRLKRPASVNFYDFKSRKSTPFYMSTSGSLCNSHKNSHPKNLRLSSTTMSASSVNRFCYKFWRFFCCCRRRSFSQNSIGRTKTAVEAAAVVGLTIGGASNEQHQKAGVGGSGQQQKHDWHKVDRVSVAVLPLFFVIFNIIYWYRIYSVYRSYIQDILK</sequence>
<name>A0A915JCP2_ROMCU</name>
<feature type="transmembrane region" description="Helical" evidence="12">
    <location>
        <begin position="112"/>
        <end position="129"/>
    </location>
</feature>
<dbReference type="InterPro" id="IPR036734">
    <property type="entry name" value="Neur_chan_lig-bd_sf"/>
</dbReference>
<accession>A0A915JCP2</accession>
<dbReference type="InterPro" id="IPR018000">
    <property type="entry name" value="Neurotransmitter_ion_chnl_CS"/>
</dbReference>
<dbReference type="InterPro" id="IPR036719">
    <property type="entry name" value="Neuro-gated_channel_TM_sf"/>
</dbReference>
<dbReference type="SUPFAM" id="SSF63712">
    <property type="entry name" value="Nicotinic receptor ligand binding domain-like"/>
    <property type="match status" value="1"/>
</dbReference>
<evidence type="ECO:0000256" key="4">
    <source>
        <dbReference type="ARBA" id="ARBA00022475"/>
    </source>
</evidence>
<proteinExistence type="predicted"/>
<evidence type="ECO:0000256" key="3">
    <source>
        <dbReference type="ARBA" id="ARBA00022448"/>
    </source>
</evidence>
<feature type="region of interest" description="Disordered" evidence="11">
    <location>
        <begin position="177"/>
        <end position="204"/>
    </location>
</feature>
<dbReference type="InterPro" id="IPR038050">
    <property type="entry name" value="Neuro_actylchol_rec"/>
</dbReference>
<feature type="transmembrane region" description="Helical" evidence="12">
    <location>
        <begin position="369"/>
        <end position="387"/>
    </location>
</feature>
<dbReference type="AlphaFoldDB" id="A0A915JCP2"/>
<feature type="compositionally biased region" description="Basic and acidic residues" evidence="11">
    <location>
        <begin position="181"/>
        <end position="190"/>
    </location>
</feature>
<dbReference type="Pfam" id="PF02931">
    <property type="entry name" value="Neur_chan_LBD"/>
    <property type="match status" value="1"/>
</dbReference>
<dbReference type="CDD" id="cd19049">
    <property type="entry name" value="LGIC_TM_anion"/>
    <property type="match status" value="1"/>
</dbReference>
<dbReference type="InterPro" id="IPR006201">
    <property type="entry name" value="Neur_channel"/>
</dbReference>
<evidence type="ECO:0000313" key="15">
    <source>
        <dbReference type="Proteomes" id="UP000887565"/>
    </source>
</evidence>
<evidence type="ECO:0000256" key="10">
    <source>
        <dbReference type="ARBA" id="ARBA00023303"/>
    </source>
</evidence>
<evidence type="ECO:0000256" key="6">
    <source>
        <dbReference type="ARBA" id="ARBA00022729"/>
    </source>
</evidence>
<evidence type="ECO:0000256" key="5">
    <source>
        <dbReference type="ARBA" id="ARBA00022692"/>
    </source>
</evidence>
<dbReference type="Pfam" id="PF02932">
    <property type="entry name" value="Neur_chan_memb"/>
    <property type="match status" value="1"/>
</dbReference>
<dbReference type="GO" id="GO:0004888">
    <property type="term" value="F:transmembrane signaling receptor activity"/>
    <property type="evidence" value="ECO:0007669"/>
    <property type="project" value="InterPro"/>
</dbReference>
<dbReference type="InterPro" id="IPR006202">
    <property type="entry name" value="Neur_chan_lig-bd"/>
</dbReference>
<dbReference type="SUPFAM" id="SSF90112">
    <property type="entry name" value="Neurotransmitter-gated ion-channel transmembrane pore"/>
    <property type="match status" value="1"/>
</dbReference>
<dbReference type="Gene3D" id="2.70.170.10">
    <property type="entry name" value="Neurotransmitter-gated ion-channel ligand-binding domain"/>
    <property type="match status" value="1"/>
</dbReference>
<evidence type="ECO:0000259" key="13">
    <source>
        <dbReference type="Pfam" id="PF02931"/>
    </source>
</evidence>
<reference evidence="16" key="1">
    <citation type="submission" date="2022-11" db="UniProtKB">
        <authorList>
            <consortium name="WormBaseParasite"/>
        </authorList>
    </citation>
    <scope>IDENTIFICATION</scope>
</reference>
<keyword evidence="6" id="KW-0732">Signal</keyword>
<dbReference type="Proteomes" id="UP000887565">
    <property type="component" value="Unplaced"/>
</dbReference>
<dbReference type="GO" id="GO:0005230">
    <property type="term" value="F:extracellular ligand-gated monoatomic ion channel activity"/>
    <property type="evidence" value="ECO:0007669"/>
    <property type="project" value="InterPro"/>
</dbReference>
<evidence type="ECO:0000256" key="12">
    <source>
        <dbReference type="SAM" id="Phobius"/>
    </source>
</evidence>
<keyword evidence="3" id="KW-0813">Transport</keyword>
<keyword evidence="7 12" id="KW-1133">Transmembrane helix</keyword>
<evidence type="ECO:0000256" key="7">
    <source>
        <dbReference type="ARBA" id="ARBA00022989"/>
    </source>
</evidence>